<keyword evidence="7 8" id="KW-0472">Membrane</keyword>
<evidence type="ECO:0000256" key="2">
    <source>
        <dbReference type="ARBA" id="ARBA00007998"/>
    </source>
</evidence>
<feature type="transmembrane region" description="Helical" evidence="8">
    <location>
        <begin position="187"/>
        <end position="205"/>
    </location>
</feature>
<evidence type="ECO:0000256" key="8">
    <source>
        <dbReference type="SAM" id="Phobius"/>
    </source>
</evidence>
<feature type="transmembrane region" description="Helical" evidence="8">
    <location>
        <begin position="270"/>
        <end position="295"/>
    </location>
</feature>
<dbReference type="RefSeq" id="WP_207982303.1">
    <property type="nucleotide sequence ID" value="NZ_JAGDEL010000038.1"/>
</dbReference>
<evidence type="ECO:0000256" key="6">
    <source>
        <dbReference type="ARBA" id="ARBA00022989"/>
    </source>
</evidence>
<keyword evidence="4" id="KW-0309">Germination</keyword>
<evidence type="ECO:0000256" key="5">
    <source>
        <dbReference type="ARBA" id="ARBA00022692"/>
    </source>
</evidence>
<feature type="transmembrane region" description="Helical" evidence="8">
    <location>
        <begin position="40"/>
        <end position="61"/>
    </location>
</feature>
<name>A0ABS3NB69_9BACI</name>
<dbReference type="Pfam" id="PF03845">
    <property type="entry name" value="Spore_permease"/>
    <property type="match status" value="1"/>
</dbReference>
<evidence type="ECO:0000256" key="1">
    <source>
        <dbReference type="ARBA" id="ARBA00004141"/>
    </source>
</evidence>
<sequence length="363" mass="41062">MLEKGKIWGWQFTILVFLFTTGSSLILVPSMLAAKAKQDAWLAGIFALAVGLLLVWLYQTLGSLFPEMTLVEYIEKILGKWIGKAISLLFFTYPFVLGAFVLRNIGDFMTTQIMPETPIEAIHFVYLTIVMMGTRYGLETLARAGEILFPLFIVLFLFLVIFISPQIELEKIQPILEEGMKPVLQSAFLFIGFPFLELCIFLMIFPYVNHPKKAGKAFFMGTLMGGIVLIVLTALAILVEGADQTSRYLNPSYILAQKINIGNFVQRIEAIVAIMWFISIFFKLTICFYVSNLSLAQILKLKDYRVLVFPLGMIIYVLSLIVSPNIVYISTHVLDVWPLYFSIFGLFIPLLLLGIAAVRKKFN</sequence>
<keyword evidence="5 8" id="KW-0812">Transmembrane</keyword>
<protein>
    <submittedName>
        <fullName evidence="9">Endospore germination permease</fullName>
    </submittedName>
</protein>
<dbReference type="PANTHER" id="PTHR34975:SF2">
    <property type="entry name" value="SPORE GERMINATION PROTEIN A2"/>
    <property type="match status" value="1"/>
</dbReference>
<comment type="similarity">
    <text evidence="2">Belongs to the amino acid-polyamine-organocation (APC) superfamily. Spore germination protein (SGP) (TC 2.A.3.9) family.</text>
</comment>
<reference evidence="9 10" key="1">
    <citation type="submission" date="2021-03" db="EMBL/GenBank/DDBJ databases">
        <title>Whole genome sequence of Metabacillus bambusae BG109.</title>
        <authorList>
            <person name="Jeong J.W."/>
        </authorList>
    </citation>
    <scope>NUCLEOTIDE SEQUENCE [LARGE SCALE GENOMIC DNA]</scope>
    <source>
        <strain evidence="9 10">BG109</strain>
    </source>
</reference>
<dbReference type="Proteomes" id="UP000663981">
    <property type="component" value="Unassembled WGS sequence"/>
</dbReference>
<feature type="transmembrane region" description="Helical" evidence="8">
    <location>
        <begin position="147"/>
        <end position="167"/>
    </location>
</feature>
<evidence type="ECO:0000313" key="10">
    <source>
        <dbReference type="Proteomes" id="UP000663981"/>
    </source>
</evidence>
<keyword evidence="6 8" id="KW-1133">Transmembrane helix</keyword>
<feature type="transmembrane region" description="Helical" evidence="8">
    <location>
        <begin position="307"/>
        <end position="327"/>
    </location>
</feature>
<evidence type="ECO:0000313" key="9">
    <source>
        <dbReference type="EMBL" id="MBO1515443.1"/>
    </source>
</evidence>
<feature type="transmembrane region" description="Helical" evidence="8">
    <location>
        <begin position="12"/>
        <end position="34"/>
    </location>
</feature>
<dbReference type="NCBIfam" id="TIGR00912">
    <property type="entry name" value="2A0309"/>
    <property type="match status" value="1"/>
</dbReference>
<comment type="caution">
    <text evidence="9">The sequence shown here is derived from an EMBL/GenBank/DDBJ whole genome shotgun (WGS) entry which is preliminary data.</text>
</comment>
<keyword evidence="3" id="KW-0813">Transport</keyword>
<dbReference type="EMBL" id="JAGDEL010000038">
    <property type="protein sequence ID" value="MBO1515443.1"/>
    <property type="molecule type" value="Genomic_DNA"/>
</dbReference>
<evidence type="ECO:0000256" key="7">
    <source>
        <dbReference type="ARBA" id="ARBA00023136"/>
    </source>
</evidence>
<keyword evidence="10" id="KW-1185">Reference proteome</keyword>
<evidence type="ECO:0000256" key="4">
    <source>
        <dbReference type="ARBA" id="ARBA00022544"/>
    </source>
</evidence>
<proteinExistence type="inferred from homology"/>
<feature type="transmembrane region" description="Helical" evidence="8">
    <location>
        <begin position="217"/>
        <end position="239"/>
    </location>
</feature>
<feature type="transmembrane region" description="Helical" evidence="8">
    <location>
        <begin position="339"/>
        <end position="358"/>
    </location>
</feature>
<evidence type="ECO:0000256" key="3">
    <source>
        <dbReference type="ARBA" id="ARBA00022448"/>
    </source>
</evidence>
<dbReference type="InterPro" id="IPR004761">
    <property type="entry name" value="Spore_GerAB"/>
</dbReference>
<organism evidence="9 10">
    <name type="scientific">Metabacillus bambusae</name>
    <dbReference type="NCBI Taxonomy" id="2795218"/>
    <lineage>
        <taxon>Bacteria</taxon>
        <taxon>Bacillati</taxon>
        <taxon>Bacillota</taxon>
        <taxon>Bacilli</taxon>
        <taxon>Bacillales</taxon>
        <taxon>Bacillaceae</taxon>
        <taxon>Metabacillus</taxon>
    </lineage>
</organism>
<accession>A0ABS3NB69</accession>
<comment type="subcellular location">
    <subcellularLocation>
        <location evidence="1">Membrane</location>
        <topology evidence="1">Multi-pass membrane protein</topology>
    </subcellularLocation>
</comment>
<dbReference type="Gene3D" id="1.20.1740.10">
    <property type="entry name" value="Amino acid/polyamine transporter I"/>
    <property type="match status" value="1"/>
</dbReference>
<gene>
    <name evidence="9" type="ORF">I7822_27910</name>
</gene>
<dbReference type="PANTHER" id="PTHR34975">
    <property type="entry name" value="SPORE GERMINATION PROTEIN A2"/>
    <property type="match status" value="1"/>
</dbReference>
<feature type="transmembrane region" description="Helical" evidence="8">
    <location>
        <begin position="81"/>
        <end position="101"/>
    </location>
</feature>